<dbReference type="InterPro" id="IPR002638">
    <property type="entry name" value="Quinolinate_PRibosylTrfase_C"/>
</dbReference>
<proteinExistence type="inferred from homology"/>
<evidence type="ECO:0000313" key="9">
    <source>
        <dbReference type="Proteomes" id="UP000245212"/>
    </source>
</evidence>
<dbReference type="InterPro" id="IPR027277">
    <property type="entry name" value="NadC/ModD"/>
</dbReference>
<evidence type="ECO:0000313" key="8">
    <source>
        <dbReference type="EMBL" id="PWF21604.1"/>
    </source>
</evidence>
<dbReference type="Gene3D" id="3.20.20.70">
    <property type="entry name" value="Aldolase class I"/>
    <property type="match status" value="1"/>
</dbReference>
<dbReference type="RefSeq" id="WP_109062947.1">
    <property type="nucleotide sequence ID" value="NZ_QETA01000007.1"/>
</dbReference>
<dbReference type="InterPro" id="IPR013785">
    <property type="entry name" value="Aldolase_TIM"/>
</dbReference>
<dbReference type="EMBL" id="QETA01000007">
    <property type="protein sequence ID" value="PWF21604.1"/>
    <property type="molecule type" value="Genomic_DNA"/>
</dbReference>
<feature type="domain" description="Quinolinate phosphoribosyl transferase N-terminal" evidence="7">
    <location>
        <begin position="28"/>
        <end position="111"/>
    </location>
</feature>
<dbReference type="Gene3D" id="3.90.1170.20">
    <property type="entry name" value="Quinolinate phosphoribosyl transferase, N-terminal domain"/>
    <property type="match status" value="1"/>
</dbReference>
<evidence type="ECO:0000256" key="1">
    <source>
        <dbReference type="ARBA" id="ARBA00009400"/>
    </source>
</evidence>
<dbReference type="NCBIfam" id="TIGR01334">
    <property type="entry name" value="modD"/>
    <property type="match status" value="1"/>
</dbReference>
<dbReference type="Pfam" id="PF01729">
    <property type="entry name" value="QRPTase_C"/>
    <property type="match status" value="1"/>
</dbReference>
<sequence length="290" mass="31187">MNAQTTTHVLFGTDELDGWLHEDIGYFDLTSAVLEIGDRPARIAWKARGSVVAACTEEIVRLLAQRQVVQIRHAASGTVLQAGDALIEAEGPAQALLDVWKVGQNLLEYACGVATRTHELVRAIHAVDPRVGVLTTRKHPPGLRRVAIKATRAGGAWPHRLGLSETVVVFPQHRALLPEGGWASIRETLTRNAPGLAEKKIVIEAATLEEAELAVQAGADVIQFDKVMPEQLAPWCTHLRNRWPHLKILAAGGIRHDNATGYAASGVDALVTSSLYYGAPADIGVTLTPG</sequence>
<evidence type="ECO:0000256" key="5">
    <source>
        <dbReference type="PIRNR" id="PIRNR006250"/>
    </source>
</evidence>
<dbReference type="InterPro" id="IPR006242">
    <property type="entry name" value="ModD"/>
</dbReference>
<evidence type="ECO:0000259" key="7">
    <source>
        <dbReference type="Pfam" id="PF02749"/>
    </source>
</evidence>
<organism evidence="8 9">
    <name type="scientific">Corticimicrobacter populi</name>
    <dbReference type="NCBI Taxonomy" id="2175229"/>
    <lineage>
        <taxon>Bacteria</taxon>
        <taxon>Pseudomonadati</taxon>
        <taxon>Pseudomonadota</taxon>
        <taxon>Betaproteobacteria</taxon>
        <taxon>Burkholderiales</taxon>
        <taxon>Alcaligenaceae</taxon>
        <taxon>Corticimicrobacter</taxon>
    </lineage>
</organism>
<dbReference type="PANTHER" id="PTHR32179:SF4">
    <property type="entry name" value="PYROPHOSPHORYLASE MODD-RELATED"/>
    <property type="match status" value="1"/>
</dbReference>
<comment type="caution">
    <text evidence="8">The sequence shown here is derived from an EMBL/GenBank/DDBJ whole genome shotgun (WGS) entry which is preliminary data.</text>
</comment>
<dbReference type="GO" id="GO:0009435">
    <property type="term" value="P:NAD+ biosynthetic process"/>
    <property type="evidence" value="ECO:0007669"/>
    <property type="project" value="InterPro"/>
</dbReference>
<feature type="domain" description="Quinolinate phosphoribosyl transferase C-terminal" evidence="6">
    <location>
        <begin position="113"/>
        <end position="281"/>
    </location>
</feature>
<name>A0A2V1JYM4_9BURK</name>
<dbReference type="InterPro" id="IPR022412">
    <property type="entry name" value="Quinolinate_PRibosylTrfase_N"/>
</dbReference>
<dbReference type="PIRSF" id="PIRSF006250">
    <property type="entry name" value="NadC_ModD"/>
    <property type="match status" value="1"/>
</dbReference>
<accession>A0A2V1JYM4</accession>
<dbReference type="AlphaFoldDB" id="A0A2V1JYM4"/>
<keyword evidence="4 5" id="KW-0808">Transferase</keyword>
<dbReference type="SUPFAM" id="SSF51690">
    <property type="entry name" value="Nicotinate/Quinolinate PRTase C-terminal domain-like"/>
    <property type="match status" value="1"/>
</dbReference>
<dbReference type="PANTHER" id="PTHR32179">
    <property type="entry name" value="NICOTINATE-NUCLEOTIDE PYROPHOSPHORYLASE [CARBOXYLATING]"/>
    <property type="match status" value="1"/>
</dbReference>
<dbReference type="Proteomes" id="UP000245212">
    <property type="component" value="Unassembled WGS sequence"/>
</dbReference>
<evidence type="ECO:0000256" key="2">
    <source>
        <dbReference type="ARBA" id="ARBA00019205"/>
    </source>
</evidence>
<dbReference type="GO" id="GO:0004514">
    <property type="term" value="F:nicotinate-nucleotide diphosphorylase (carboxylating) activity"/>
    <property type="evidence" value="ECO:0007669"/>
    <property type="project" value="InterPro"/>
</dbReference>
<comment type="similarity">
    <text evidence="1 5">Belongs to the NadC/ModD family.</text>
</comment>
<reference evidence="9" key="1">
    <citation type="submission" date="2018-05" db="EMBL/GenBank/DDBJ databases">
        <authorList>
            <person name="Li Y."/>
        </authorList>
    </citation>
    <scope>NUCLEOTIDE SEQUENCE [LARGE SCALE GENOMIC DNA]</scope>
    <source>
        <strain evidence="9">3d-2-2</strain>
    </source>
</reference>
<keyword evidence="9" id="KW-1185">Reference proteome</keyword>
<protein>
    <recommendedName>
        <fullName evidence="2">Putative pyrophosphorylase ModD</fullName>
    </recommendedName>
</protein>
<dbReference type="SUPFAM" id="SSF54675">
    <property type="entry name" value="Nicotinate/Quinolinate PRTase N-terminal domain-like"/>
    <property type="match status" value="1"/>
</dbReference>
<dbReference type="GO" id="GO:0034213">
    <property type="term" value="P:quinolinate catabolic process"/>
    <property type="evidence" value="ECO:0007669"/>
    <property type="project" value="TreeGrafter"/>
</dbReference>
<dbReference type="InterPro" id="IPR037128">
    <property type="entry name" value="Quinolinate_PRibosylTase_N_sf"/>
</dbReference>
<evidence type="ECO:0000259" key="6">
    <source>
        <dbReference type="Pfam" id="PF01729"/>
    </source>
</evidence>
<dbReference type="Pfam" id="PF02749">
    <property type="entry name" value="QRPTase_N"/>
    <property type="match status" value="1"/>
</dbReference>
<dbReference type="InterPro" id="IPR036068">
    <property type="entry name" value="Nicotinate_pribotase-like_C"/>
</dbReference>
<gene>
    <name evidence="8" type="primary">modD</name>
    <name evidence="8" type="ORF">DD235_14515</name>
</gene>
<evidence type="ECO:0000256" key="3">
    <source>
        <dbReference type="ARBA" id="ARBA00022676"/>
    </source>
</evidence>
<evidence type="ECO:0000256" key="4">
    <source>
        <dbReference type="ARBA" id="ARBA00022679"/>
    </source>
</evidence>
<dbReference type="GO" id="GO:0005737">
    <property type="term" value="C:cytoplasm"/>
    <property type="evidence" value="ECO:0007669"/>
    <property type="project" value="TreeGrafter"/>
</dbReference>
<keyword evidence="3 5" id="KW-0328">Glycosyltransferase</keyword>